<evidence type="ECO:0000256" key="6">
    <source>
        <dbReference type="ARBA" id="ARBA00023065"/>
    </source>
</evidence>
<dbReference type="AlphaFoldDB" id="U5NFR9"/>
<comment type="function">
    <text evidence="11">Component of the F(0) channel, it forms part of the peripheral stalk, linking F(1) to F(0).</text>
</comment>
<evidence type="ECO:0000256" key="1">
    <source>
        <dbReference type="ARBA" id="ARBA00022448"/>
    </source>
</evidence>
<evidence type="ECO:0000256" key="13">
    <source>
        <dbReference type="SAM" id="Coils"/>
    </source>
</evidence>
<evidence type="ECO:0000313" key="14">
    <source>
        <dbReference type="EMBL" id="AGX89014.1"/>
    </source>
</evidence>
<reference evidence="14 15" key="1">
    <citation type="journal article" date="2013" name="Genome Announc.">
        <title>Genome Sequence of Mycoplasma parvum (Formerly Eperythrozoon parvum), a Diminutive Hemoplasma of the Pig.</title>
        <authorList>
            <person name="do Nascimento N.C."/>
            <person name="Dos Santos A.P."/>
            <person name="Chu Y."/>
            <person name="Guimaraes A.M."/>
            <person name="Pagliaro A."/>
            <person name="Messick J.B."/>
        </authorList>
    </citation>
    <scope>NUCLEOTIDE SEQUENCE [LARGE SCALE GENOMIC DNA]</scope>
    <source>
        <strain evidence="14 15">Indiana</strain>
    </source>
</reference>
<dbReference type="RefSeq" id="WP_022769470.1">
    <property type="nucleotide sequence ID" value="NC_022575.1"/>
</dbReference>
<gene>
    <name evidence="11" type="primary">atpF</name>
    <name evidence="14" type="ORF">PRV_01260</name>
</gene>
<feature type="coiled-coil region" evidence="13">
    <location>
        <begin position="51"/>
        <end position="140"/>
    </location>
</feature>
<evidence type="ECO:0000256" key="10">
    <source>
        <dbReference type="ARBA" id="ARBA00037847"/>
    </source>
</evidence>
<name>U5NFR9_9MOLU</name>
<dbReference type="GO" id="GO:0045259">
    <property type="term" value="C:proton-transporting ATP synthase complex"/>
    <property type="evidence" value="ECO:0007669"/>
    <property type="project" value="UniProtKB-KW"/>
</dbReference>
<dbReference type="GO" id="GO:0012505">
    <property type="term" value="C:endomembrane system"/>
    <property type="evidence" value="ECO:0007669"/>
    <property type="project" value="UniProtKB-SubCell"/>
</dbReference>
<feature type="transmembrane region" description="Helical" evidence="11">
    <location>
        <begin position="25"/>
        <end position="44"/>
    </location>
</feature>
<keyword evidence="4 11" id="KW-0375">Hydrogen ion transport</keyword>
<dbReference type="GO" id="GO:0005886">
    <property type="term" value="C:plasma membrane"/>
    <property type="evidence" value="ECO:0007669"/>
    <property type="project" value="UniProtKB-SubCell"/>
</dbReference>
<comment type="similarity">
    <text evidence="11 12">Belongs to the ATPase B chain family.</text>
</comment>
<dbReference type="STRING" id="1403316.PRV_01260"/>
<keyword evidence="1 11" id="KW-0813">Transport</keyword>
<dbReference type="CDD" id="cd06503">
    <property type="entry name" value="ATP-synt_Fo_b"/>
    <property type="match status" value="1"/>
</dbReference>
<sequence>MKEETLSQKLNGLISFLTTPDPRTIALHFISSLLVIVFIIYYFWKPTDAFIKKQKNKLDRAHIQLATATKETQEALNKLRIQQKRLKLNEQRILEEQREKAKQFLSQKIQEAEAIKSSIIEESKKKVIEIEEEAKKTINDKVIGLSVELTEKLIGASLNRKIHTKVINNYINSINQVFQPKEEKSSEVALN</sequence>
<dbReference type="GO" id="GO:0046933">
    <property type="term" value="F:proton-transporting ATP synthase activity, rotational mechanism"/>
    <property type="evidence" value="ECO:0007669"/>
    <property type="project" value="UniProtKB-UniRule"/>
</dbReference>
<keyword evidence="2 11" id="KW-0138">CF(0)</keyword>
<evidence type="ECO:0000256" key="9">
    <source>
        <dbReference type="ARBA" id="ARBA00025198"/>
    </source>
</evidence>
<keyword evidence="6 11" id="KW-0406">Ion transport</keyword>
<keyword evidence="13" id="KW-0175">Coiled coil</keyword>
<comment type="subunit">
    <text evidence="11">F-type ATPases have 2 components, F(1) - the catalytic core - and F(0) - the membrane proton channel. F(1) has five subunits: alpha(3), beta(3), gamma(1), delta(1), epsilon(1). F(0) has three main subunits: a(1), b(2) and c(10-14). The alpha and beta chains form an alternating ring which encloses part of the gamma chain. F(1) is attached to F(0) by a central stalk formed by the gamma and epsilon chains, while a peripheral stalk is formed by the delta and b chains.</text>
</comment>
<proteinExistence type="inferred from homology"/>
<keyword evidence="8 11" id="KW-0066">ATP synthesis</keyword>
<dbReference type="HOGENOM" id="CLU_1376834_0_0_14"/>
<dbReference type="PATRIC" id="fig|1403316.3.peg.224"/>
<evidence type="ECO:0000256" key="12">
    <source>
        <dbReference type="RuleBase" id="RU003848"/>
    </source>
</evidence>
<evidence type="ECO:0000256" key="8">
    <source>
        <dbReference type="ARBA" id="ARBA00023310"/>
    </source>
</evidence>
<keyword evidence="7 11" id="KW-0472">Membrane</keyword>
<evidence type="ECO:0000256" key="4">
    <source>
        <dbReference type="ARBA" id="ARBA00022781"/>
    </source>
</evidence>
<evidence type="ECO:0000313" key="15">
    <source>
        <dbReference type="Proteomes" id="UP000017119"/>
    </source>
</evidence>
<comment type="function">
    <text evidence="9 11">F(1)F(0) ATP synthase produces ATP from ADP in the presence of a proton or sodium gradient. F-type ATPases consist of two structural domains, F(1) containing the extramembraneous catalytic core and F(0) containing the membrane proton channel, linked together by a central stalk and a peripheral stalk. During catalysis, ATP synthesis in the catalytic domain of F(1) is coupled via a rotary mechanism of the central stalk subunits to proton translocation.</text>
</comment>
<keyword evidence="11" id="KW-1003">Cell membrane</keyword>
<evidence type="ECO:0000256" key="7">
    <source>
        <dbReference type="ARBA" id="ARBA00023136"/>
    </source>
</evidence>
<dbReference type="InterPro" id="IPR002146">
    <property type="entry name" value="ATP_synth_b/b'su_bac/chlpt"/>
</dbReference>
<protein>
    <recommendedName>
        <fullName evidence="11">ATP synthase subunit b</fullName>
    </recommendedName>
    <alternativeName>
        <fullName evidence="11">ATP synthase F(0) sector subunit b</fullName>
    </alternativeName>
    <alternativeName>
        <fullName evidence="11">ATPase subunit I</fullName>
    </alternativeName>
    <alternativeName>
        <fullName evidence="11">F-type ATPase subunit b</fullName>
        <shortName evidence="11">F-ATPase subunit b</shortName>
    </alternativeName>
</protein>
<keyword evidence="15" id="KW-1185">Reference proteome</keyword>
<keyword evidence="5 11" id="KW-1133">Transmembrane helix</keyword>
<evidence type="ECO:0000256" key="2">
    <source>
        <dbReference type="ARBA" id="ARBA00022547"/>
    </source>
</evidence>
<organism evidence="14 15">
    <name type="scientific">Mycoplasma parvum str. Indiana</name>
    <dbReference type="NCBI Taxonomy" id="1403316"/>
    <lineage>
        <taxon>Bacteria</taxon>
        <taxon>Bacillati</taxon>
        <taxon>Mycoplasmatota</taxon>
        <taxon>Mollicutes</taxon>
        <taxon>Mycoplasmataceae</taxon>
        <taxon>Mycoplasma</taxon>
    </lineage>
</organism>
<keyword evidence="3 11" id="KW-0812">Transmembrane</keyword>
<accession>U5NFR9</accession>
<dbReference type="EMBL" id="CP006771">
    <property type="protein sequence ID" value="AGX89014.1"/>
    <property type="molecule type" value="Genomic_DNA"/>
</dbReference>
<comment type="subcellular location">
    <subcellularLocation>
        <location evidence="11">Cell membrane</location>
        <topology evidence="11">Single-pass membrane protein</topology>
    </subcellularLocation>
    <subcellularLocation>
        <location evidence="10">Endomembrane system</location>
        <topology evidence="10">Single-pass membrane protein</topology>
    </subcellularLocation>
</comment>
<evidence type="ECO:0000256" key="3">
    <source>
        <dbReference type="ARBA" id="ARBA00022692"/>
    </source>
</evidence>
<dbReference type="Proteomes" id="UP000017119">
    <property type="component" value="Chromosome"/>
</dbReference>
<evidence type="ECO:0000256" key="11">
    <source>
        <dbReference type="HAMAP-Rule" id="MF_01398"/>
    </source>
</evidence>
<evidence type="ECO:0000256" key="5">
    <source>
        <dbReference type="ARBA" id="ARBA00022989"/>
    </source>
</evidence>
<dbReference type="KEGG" id="mpv:PRV_01260"/>
<dbReference type="HAMAP" id="MF_01398">
    <property type="entry name" value="ATP_synth_b_bprime"/>
    <property type="match status" value="1"/>
</dbReference>
<dbReference type="Pfam" id="PF00430">
    <property type="entry name" value="ATP-synt_B"/>
    <property type="match status" value="1"/>
</dbReference>